<sequence>MLGHDKPSTTLDFYSDLFDDDLDDVATKLDSARKGFAATADKLRTEQAEGSNGDGKKVA</sequence>
<evidence type="ECO:0008006" key="4">
    <source>
        <dbReference type="Google" id="ProtNLM"/>
    </source>
</evidence>
<dbReference type="KEGG" id="nsl:BOX37_03530"/>
<evidence type="ECO:0000313" key="2">
    <source>
        <dbReference type="EMBL" id="APE33190.1"/>
    </source>
</evidence>
<proteinExistence type="predicted"/>
<protein>
    <recommendedName>
        <fullName evidence="4">Integrase</fullName>
    </recommendedName>
</protein>
<gene>
    <name evidence="2" type="ORF">BOX37_03530</name>
</gene>
<keyword evidence="3" id="KW-1185">Reference proteome</keyword>
<dbReference type="AlphaFoldDB" id="A0A1J0VME3"/>
<evidence type="ECO:0000256" key="1">
    <source>
        <dbReference type="SAM" id="MobiDB-lite"/>
    </source>
</evidence>
<evidence type="ECO:0000313" key="3">
    <source>
        <dbReference type="Proteomes" id="UP000183810"/>
    </source>
</evidence>
<reference evidence="2" key="1">
    <citation type="submission" date="2016-11" db="EMBL/GenBank/DDBJ databases">
        <authorList>
            <person name="Jaros S."/>
            <person name="Januszkiewicz K."/>
            <person name="Wedrychowicz H."/>
        </authorList>
    </citation>
    <scope>NUCLEOTIDE SEQUENCE [LARGE SCALE GENOMIC DNA]</scope>
    <source>
        <strain evidence="2">Y48</strain>
    </source>
</reference>
<dbReference type="EMBL" id="CP018082">
    <property type="protein sequence ID" value="APE33190.1"/>
    <property type="molecule type" value="Genomic_DNA"/>
</dbReference>
<feature type="region of interest" description="Disordered" evidence="1">
    <location>
        <begin position="40"/>
        <end position="59"/>
    </location>
</feature>
<accession>A0A1J0VME3</accession>
<organism evidence="2 3">
    <name type="scientific">Nocardia mangyaensis</name>
    <dbReference type="NCBI Taxonomy" id="2213200"/>
    <lineage>
        <taxon>Bacteria</taxon>
        <taxon>Bacillati</taxon>
        <taxon>Actinomycetota</taxon>
        <taxon>Actinomycetes</taxon>
        <taxon>Mycobacteriales</taxon>
        <taxon>Nocardiaceae</taxon>
        <taxon>Nocardia</taxon>
    </lineage>
</organism>
<dbReference type="Proteomes" id="UP000183810">
    <property type="component" value="Chromosome"/>
</dbReference>
<name>A0A1J0VME3_9NOCA</name>